<evidence type="ECO:0000256" key="2">
    <source>
        <dbReference type="ARBA" id="ARBA00023315"/>
    </source>
</evidence>
<dbReference type="GO" id="GO:0016747">
    <property type="term" value="F:acyltransferase activity, transferring groups other than amino-acyl groups"/>
    <property type="evidence" value="ECO:0007669"/>
    <property type="project" value="InterPro"/>
</dbReference>
<name>A0A9D2SEZ5_9FIRM</name>
<proteinExistence type="predicted"/>
<sequence length="144" mass="16060">MEFHPIVRAAGPRDAGAFAWLNRQFNGEGVASEEEAAAALSQPGPERVLLAFVEEEPAGFLCGLLKRSACYREPSAEVTELYVRPEHRRRGVARALLEQFLAACRREGVREVTVLTGDDNRTARAFYETLGFSYSGEVHYQQEL</sequence>
<evidence type="ECO:0000313" key="5">
    <source>
        <dbReference type="Proteomes" id="UP000826793"/>
    </source>
</evidence>
<dbReference type="PROSITE" id="PS51186">
    <property type="entry name" value="GNAT"/>
    <property type="match status" value="1"/>
</dbReference>
<gene>
    <name evidence="4" type="ORF">H9710_05360</name>
</gene>
<reference evidence="4" key="1">
    <citation type="journal article" date="2021" name="PeerJ">
        <title>Extensive microbial diversity within the chicken gut microbiome revealed by metagenomics and culture.</title>
        <authorList>
            <person name="Gilroy R."/>
            <person name="Ravi A."/>
            <person name="Getino M."/>
            <person name="Pursley I."/>
            <person name="Horton D.L."/>
            <person name="Alikhan N.F."/>
            <person name="Baker D."/>
            <person name="Gharbi K."/>
            <person name="Hall N."/>
            <person name="Watson M."/>
            <person name="Adriaenssens E.M."/>
            <person name="Foster-Nyarko E."/>
            <person name="Jarju S."/>
            <person name="Secka A."/>
            <person name="Antonio M."/>
            <person name="Oren A."/>
            <person name="Chaudhuri R.R."/>
            <person name="La Ragione R."/>
            <person name="Hildebrand F."/>
            <person name="Pallen M.J."/>
        </authorList>
    </citation>
    <scope>NUCLEOTIDE SEQUENCE</scope>
    <source>
        <strain evidence="4">CHK185-1770</strain>
    </source>
</reference>
<dbReference type="Proteomes" id="UP000826793">
    <property type="component" value="Unassembled WGS sequence"/>
</dbReference>
<dbReference type="InterPro" id="IPR016181">
    <property type="entry name" value="Acyl_CoA_acyltransferase"/>
</dbReference>
<dbReference type="CDD" id="cd04301">
    <property type="entry name" value="NAT_SF"/>
    <property type="match status" value="1"/>
</dbReference>
<organism evidence="4 5">
    <name type="scientific">Candidatus Acutalibacter pullicola</name>
    <dbReference type="NCBI Taxonomy" id="2838417"/>
    <lineage>
        <taxon>Bacteria</taxon>
        <taxon>Bacillati</taxon>
        <taxon>Bacillota</taxon>
        <taxon>Clostridia</taxon>
        <taxon>Eubacteriales</taxon>
        <taxon>Acutalibacteraceae</taxon>
        <taxon>Acutalibacter</taxon>
    </lineage>
</organism>
<evidence type="ECO:0000256" key="1">
    <source>
        <dbReference type="ARBA" id="ARBA00022679"/>
    </source>
</evidence>
<feature type="domain" description="N-acetyltransferase" evidence="3">
    <location>
        <begin position="5"/>
        <end position="144"/>
    </location>
</feature>
<keyword evidence="1" id="KW-0808">Transferase</keyword>
<dbReference type="AlphaFoldDB" id="A0A9D2SEZ5"/>
<dbReference type="InterPro" id="IPR000182">
    <property type="entry name" value="GNAT_dom"/>
</dbReference>
<evidence type="ECO:0000313" key="4">
    <source>
        <dbReference type="EMBL" id="HJB97994.1"/>
    </source>
</evidence>
<keyword evidence="2" id="KW-0012">Acyltransferase</keyword>
<evidence type="ECO:0000259" key="3">
    <source>
        <dbReference type="PROSITE" id="PS51186"/>
    </source>
</evidence>
<comment type="caution">
    <text evidence="4">The sequence shown here is derived from an EMBL/GenBank/DDBJ whole genome shotgun (WGS) entry which is preliminary data.</text>
</comment>
<dbReference type="EMBL" id="DWXG01000041">
    <property type="protein sequence ID" value="HJB97994.1"/>
    <property type="molecule type" value="Genomic_DNA"/>
</dbReference>
<dbReference type="PANTHER" id="PTHR43877">
    <property type="entry name" value="AMINOALKYLPHOSPHONATE N-ACETYLTRANSFERASE-RELATED-RELATED"/>
    <property type="match status" value="1"/>
</dbReference>
<accession>A0A9D2SEZ5</accession>
<dbReference type="Pfam" id="PF00583">
    <property type="entry name" value="Acetyltransf_1"/>
    <property type="match status" value="1"/>
</dbReference>
<dbReference type="InterPro" id="IPR050832">
    <property type="entry name" value="Bact_Acetyltransf"/>
</dbReference>
<dbReference type="SUPFAM" id="SSF55729">
    <property type="entry name" value="Acyl-CoA N-acyltransferases (Nat)"/>
    <property type="match status" value="1"/>
</dbReference>
<protein>
    <submittedName>
        <fullName evidence="4">GNAT family N-acetyltransferase</fullName>
    </submittedName>
</protein>
<dbReference type="Gene3D" id="3.40.630.30">
    <property type="match status" value="1"/>
</dbReference>
<reference evidence="4" key="2">
    <citation type="submission" date="2021-04" db="EMBL/GenBank/DDBJ databases">
        <authorList>
            <person name="Gilroy R."/>
        </authorList>
    </citation>
    <scope>NUCLEOTIDE SEQUENCE</scope>
    <source>
        <strain evidence="4">CHK185-1770</strain>
    </source>
</reference>